<accession>A0A2A9N787</accession>
<keyword evidence="1" id="KW-0175">Coiled coil</keyword>
<feature type="coiled-coil region" evidence="1">
    <location>
        <begin position="52"/>
        <end position="79"/>
    </location>
</feature>
<keyword evidence="3" id="KW-1185">Reference proteome</keyword>
<name>A0A2A9N787_9AGAR</name>
<proteinExistence type="predicted"/>
<dbReference type="AlphaFoldDB" id="A0A2A9N787"/>
<dbReference type="EMBL" id="KZ302468">
    <property type="protein sequence ID" value="PFH45248.1"/>
    <property type="molecule type" value="Genomic_DNA"/>
</dbReference>
<evidence type="ECO:0000313" key="3">
    <source>
        <dbReference type="Proteomes" id="UP000242287"/>
    </source>
</evidence>
<organism evidence="2 3">
    <name type="scientific">Amanita thiersii Skay4041</name>
    <dbReference type="NCBI Taxonomy" id="703135"/>
    <lineage>
        <taxon>Eukaryota</taxon>
        <taxon>Fungi</taxon>
        <taxon>Dikarya</taxon>
        <taxon>Basidiomycota</taxon>
        <taxon>Agaricomycotina</taxon>
        <taxon>Agaricomycetes</taxon>
        <taxon>Agaricomycetidae</taxon>
        <taxon>Agaricales</taxon>
        <taxon>Pluteineae</taxon>
        <taxon>Amanitaceae</taxon>
        <taxon>Amanita</taxon>
    </lineage>
</organism>
<dbReference type="Proteomes" id="UP000242287">
    <property type="component" value="Unassembled WGS sequence"/>
</dbReference>
<reference evidence="2 3" key="1">
    <citation type="submission" date="2014-02" db="EMBL/GenBank/DDBJ databases">
        <title>Transposable element dynamics among asymbiotic and ectomycorrhizal Amanita fungi.</title>
        <authorList>
            <consortium name="DOE Joint Genome Institute"/>
            <person name="Hess J."/>
            <person name="Skrede I."/>
            <person name="Wolfe B."/>
            <person name="LaButti K."/>
            <person name="Ohm R.A."/>
            <person name="Grigoriev I.V."/>
            <person name="Pringle A."/>
        </authorList>
    </citation>
    <scope>NUCLEOTIDE SEQUENCE [LARGE SCALE GENOMIC DNA]</scope>
    <source>
        <strain evidence="2 3">SKay4041</strain>
    </source>
</reference>
<sequence length="383" mass="44138">MWTETINKYMDNARSSNNEIHPTTLRAITTQAAKKLMKREYFVNKVRKLARSKDQTALLEFMEERYRSLQNEIDLITHTHSYDTPMQDVEDKSSKIDRIRRTTVIWRNTAKTLWKDNILTCKQETLDQATRLLLLADTSHKYASLSETDVYNTELDRRDSIIAKITELNENAKKIIKDIQLKSTHSSADKDKLELIKKQGWETAKRKVTQNPDKFAPPNIPIANYPKIVADIVKELGDKEDDSWATKILKDVKNKGIQSKALEAKIQTIVRRLNNLSNNPSPTPRILSRASSEGLVAPTDPLDQEMDQADPLPWTDTEEYKQNRQLWINSASEIFEKLSPYLQPLECKQREELLWDAADICALQDKDLLQLQSISSLTDGNKK</sequence>
<gene>
    <name evidence="2" type="ORF">AMATHDRAFT_9654</name>
</gene>
<protein>
    <submittedName>
        <fullName evidence="2">Uncharacterized protein</fullName>
    </submittedName>
</protein>
<evidence type="ECO:0000313" key="2">
    <source>
        <dbReference type="EMBL" id="PFH45248.1"/>
    </source>
</evidence>
<evidence type="ECO:0000256" key="1">
    <source>
        <dbReference type="SAM" id="Coils"/>
    </source>
</evidence>